<dbReference type="InterPro" id="IPR036045">
    <property type="entry name" value="Sec1-like_sf"/>
</dbReference>
<dbReference type="Pfam" id="PF00995">
    <property type="entry name" value="Sec1"/>
    <property type="match status" value="1"/>
</dbReference>
<feature type="region of interest" description="Disordered" evidence="2">
    <location>
        <begin position="499"/>
        <end position="556"/>
    </location>
</feature>
<evidence type="ECO:0007829" key="5">
    <source>
        <dbReference type="PDB" id="2XHE"/>
    </source>
</evidence>
<dbReference type="InterPro" id="IPR027482">
    <property type="entry name" value="Sec1-like_dom2"/>
</dbReference>
<dbReference type="OMA" id="PFTRPHT"/>
<dbReference type="STRING" id="81824.A9V0L3"/>
<dbReference type="PANTHER" id="PTHR11679">
    <property type="entry name" value="VESICLE PROTEIN SORTING-ASSOCIATED"/>
    <property type="match status" value="1"/>
</dbReference>
<dbReference type="AlphaFoldDB" id="A9V0L3"/>
<dbReference type="EMBL" id="CH991552">
    <property type="protein sequence ID" value="EDQ89036.1"/>
    <property type="molecule type" value="Genomic_DNA"/>
</dbReference>
<reference evidence="5" key="2">
    <citation type="journal article" date="2011" name="Proc. Natl. Acad. Sci. U.S.A.">
        <title>Primordial neurosecretory apparatus identified in the choanoflagellate Monosiga brevicollis.</title>
        <authorList>
            <person name="Burkhardt P."/>
            <person name="Stegmann C.M."/>
            <person name="Cooper B."/>
            <person name="Kloepper T.H."/>
            <person name="Imig C."/>
            <person name="Varoqueaux F."/>
            <person name="Wahl M.C."/>
            <person name="Fasshauer D."/>
        </authorList>
    </citation>
    <scope>X-RAY CRYSTALLOGRAPHY (2.80 ANGSTROMS)</scope>
</reference>
<accession>A9V0L3</accession>
<feature type="compositionally biased region" description="Low complexity" evidence="2">
    <location>
        <begin position="547"/>
        <end position="556"/>
    </location>
</feature>
<dbReference type="Gene3D" id="1.25.40.60">
    <property type="match status" value="1"/>
</dbReference>
<gene>
    <name evidence="3" type="ORF">MONBRDRAFT_32602</name>
</gene>
<sequence>MSLKSAVKTVLTNSLRSVADGGDWKVLVVDKPALRMISECARMSEILDLGVTVVEDVSKQRKVLPQFHGVYFIEPTEENLDYVIRDFADRTPTYEAAHLFFLSPVPDALMAKLASAKAVKYVKTLKEINTLFIPKEHRVFTLNEPHGLVQYYGSRSSSYNIDHLVRRLSTLCTTMNVAPIVRYSSTSTPGTERMAMQLQKEIDMSVSQGLINAREGKLKSQFLILDRAVDLKSPLVHELTYQAAAYDLLNIENDIYSYSTVDAGGREQQRQVVLGEDDDIWLQMRHLHISEVFRKVKSSFDEFCVSARRLQGLRDSQQGEGGAGALKQMLKDLPQHREQMQKYSLHLDMSNAINMAFSSTIDSCTKAEQNIVTEEEQDGNKVRDFIGEVASVVVDRRVSTEDKLRCLMLCVLAKNGTSSHELNNLLDNANIATPSRSAIYNLEMLGATVVADRRGRKPKTMKRIERDMPYVLSRWTPIVKDLMEYIATGQLDLESYPAVRDGPSVVQPKRASKSVEEDDDGPATSARKRGNWAKNKGNNRSLPSTPSGVAVSGNGAAGAAESAKPKLFVFINGTVSYNEIRCAYEVSQSSGYEVYIGAHNIATPAEFVELVSLLDKADQDVQVLTQGQGDGGLVITTGSAQAGLNLAEV</sequence>
<dbReference type="RefSeq" id="XP_001746141.1">
    <property type="nucleotide sequence ID" value="XM_001746089.1"/>
</dbReference>
<feature type="compositionally biased region" description="Polar residues" evidence="2">
    <location>
        <begin position="536"/>
        <end position="546"/>
    </location>
</feature>
<dbReference type="Gene3D" id="3.40.50.1910">
    <property type="match status" value="1"/>
</dbReference>
<dbReference type="GO" id="GO:0016192">
    <property type="term" value="P:vesicle-mediated transport"/>
    <property type="evidence" value="ECO:0000318"/>
    <property type="project" value="GO_Central"/>
</dbReference>
<comment type="similarity">
    <text evidence="1">Belongs to the STXBP/unc-18/SEC1 family.</text>
</comment>
<dbReference type="GO" id="GO:0030141">
    <property type="term" value="C:secretory granule"/>
    <property type="evidence" value="ECO:0000318"/>
    <property type="project" value="GO_Central"/>
</dbReference>
<dbReference type="PDBsum" id="2XHE"/>
<dbReference type="FunCoup" id="A9V0L3">
    <property type="interactions" value="1468"/>
</dbReference>
<dbReference type="InterPro" id="IPR001619">
    <property type="entry name" value="Sec1-like"/>
</dbReference>
<keyword evidence="4" id="KW-1185">Reference proteome</keyword>
<name>A9V0L3_MONBE</name>
<dbReference type="PIRSF" id="PIRSF005715">
    <property type="entry name" value="VPS45_Sec1"/>
    <property type="match status" value="1"/>
</dbReference>
<dbReference type="SMR" id="A9V0L3"/>
<organism evidence="3 4">
    <name type="scientific">Monosiga brevicollis</name>
    <name type="common">Choanoflagellate</name>
    <dbReference type="NCBI Taxonomy" id="81824"/>
    <lineage>
        <taxon>Eukaryota</taxon>
        <taxon>Choanoflagellata</taxon>
        <taxon>Craspedida</taxon>
        <taxon>Salpingoecidae</taxon>
        <taxon>Monosiga</taxon>
    </lineage>
</organism>
<reference evidence="3 4" key="1">
    <citation type="journal article" date="2008" name="Nature">
        <title>The genome of the choanoflagellate Monosiga brevicollis and the origin of metazoans.</title>
        <authorList>
            <consortium name="JGI Sequencing"/>
            <person name="King N."/>
            <person name="Westbrook M.J."/>
            <person name="Young S.L."/>
            <person name="Kuo A."/>
            <person name="Abedin M."/>
            <person name="Chapman J."/>
            <person name="Fairclough S."/>
            <person name="Hellsten U."/>
            <person name="Isogai Y."/>
            <person name="Letunic I."/>
            <person name="Marr M."/>
            <person name="Pincus D."/>
            <person name="Putnam N."/>
            <person name="Rokas A."/>
            <person name="Wright K.J."/>
            <person name="Zuzow R."/>
            <person name="Dirks W."/>
            <person name="Good M."/>
            <person name="Goodstein D."/>
            <person name="Lemons D."/>
            <person name="Li W."/>
            <person name="Lyons J.B."/>
            <person name="Morris A."/>
            <person name="Nichols S."/>
            <person name="Richter D.J."/>
            <person name="Salamov A."/>
            <person name="Bork P."/>
            <person name="Lim W.A."/>
            <person name="Manning G."/>
            <person name="Miller W.T."/>
            <person name="McGinnis W."/>
            <person name="Shapiro H."/>
            <person name="Tjian R."/>
            <person name="Grigoriev I.V."/>
            <person name="Rokhsar D."/>
        </authorList>
    </citation>
    <scope>NUCLEOTIDE SEQUENCE [LARGE SCALE GENOMIC DNA]</scope>
    <source>
        <strain evidence="4">MX1 / ATCC 50154</strain>
    </source>
</reference>
<dbReference type="GO" id="GO:0006904">
    <property type="term" value="P:vesicle docking involved in exocytosis"/>
    <property type="evidence" value="ECO:0000318"/>
    <property type="project" value="GO_Central"/>
</dbReference>
<dbReference type="InterPro" id="IPR043154">
    <property type="entry name" value="Sec-1-like_dom1"/>
</dbReference>
<dbReference type="GO" id="GO:0019905">
    <property type="term" value="F:syntaxin binding"/>
    <property type="evidence" value="ECO:0000318"/>
    <property type="project" value="GO_Central"/>
</dbReference>
<dbReference type="Gene3D" id="3.90.830.10">
    <property type="entry name" value="Syntaxin Binding Protein 1, Chain A, domain 2"/>
    <property type="match status" value="1"/>
</dbReference>
<dbReference type="InterPro" id="IPR043127">
    <property type="entry name" value="Sec-1-like_dom3a"/>
</dbReference>
<dbReference type="eggNOG" id="KOG1300">
    <property type="taxonomic scope" value="Eukaryota"/>
</dbReference>
<dbReference type="InParanoid" id="A9V0L3"/>
<evidence type="ECO:0000256" key="2">
    <source>
        <dbReference type="SAM" id="MobiDB-lite"/>
    </source>
</evidence>
<dbReference type="GO" id="GO:0006886">
    <property type="term" value="P:intracellular protein transport"/>
    <property type="evidence" value="ECO:0000318"/>
    <property type="project" value="GO_Central"/>
</dbReference>
<dbReference type="KEGG" id="mbr:MONBRDRAFT_32602"/>
<proteinExistence type="evidence at protein level"/>
<dbReference type="EvolutionaryTrace" id="A9V0L3"/>
<evidence type="ECO:0000313" key="4">
    <source>
        <dbReference type="Proteomes" id="UP000001357"/>
    </source>
</evidence>
<dbReference type="Proteomes" id="UP000001357">
    <property type="component" value="Unassembled WGS sequence"/>
</dbReference>
<dbReference type="SUPFAM" id="SSF56815">
    <property type="entry name" value="Sec1/munc18-like (SM) proteins"/>
    <property type="match status" value="1"/>
</dbReference>
<dbReference type="GO" id="GO:0005886">
    <property type="term" value="C:plasma membrane"/>
    <property type="evidence" value="ECO:0000318"/>
    <property type="project" value="GO_Central"/>
</dbReference>
<dbReference type="PDB" id="2XHE">
    <property type="method" value="X-ray"/>
    <property type="resolution" value="2.80 A"/>
    <property type="chains" value="A=1-649"/>
</dbReference>
<keyword evidence="5" id="KW-0002">3D-structure</keyword>
<protein>
    <submittedName>
        <fullName evidence="3">Uncharacterized protein</fullName>
    </submittedName>
</protein>
<evidence type="ECO:0000256" key="1">
    <source>
        <dbReference type="ARBA" id="ARBA00009884"/>
    </source>
</evidence>
<dbReference type="Gene3D" id="3.40.50.2060">
    <property type="match status" value="1"/>
</dbReference>
<evidence type="ECO:0000313" key="3">
    <source>
        <dbReference type="EMBL" id="EDQ89036.1"/>
    </source>
</evidence>
<dbReference type="GeneID" id="5891371"/>